<dbReference type="AlphaFoldDB" id="A0A5D3C3E5"/>
<evidence type="ECO:0000313" key="1">
    <source>
        <dbReference type="EMBL" id="TYK06431.1"/>
    </source>
</evidence>
<dbReference type="PANTHER" id="PTHR46250:SF18">
    <property type="entry name" value="MYB_SANT-LIKE DOMAIN-CONTAINING PROTEIN"/>
    <property type="match status" value="1"/>
</dbReference>
<proteinExistence type="predicted"/>
<accession>A0A5D3C3E5</accession>
<gene>
    <name evidence="1" type="ORF">E5676_scaffold163G001340</name>
</gene>
<name>A0A5D3C3E5_CUCMM</name>
<protein>
    <submittedName>
        <fullName evidence="1">Retrotransposon protein</fullName>
    </submittedName>
</protein>
<reference evidence="1 2" key="1">
    <citation type="submission" date="2019-08" db="EMBL/GenBank/DDBJ databases">
        <title>Draft genome sequences of two oriental melons (Cucumis melo L. var makuwa).</title>
        <authorList>
            <person name="Kwon S.-Y."/>
        </authorList>
    </citation>
    <scope>NUCLEOTIDE SEQUENCE [LARGE SCALE GENOMIC DNA]</scope>
    <source>
        <strain evidence="2">cv. Chang Bougi</strain>
        <tissue evidence="1">Leaf</tissue>
    </source>
</reference>
<comment type="caution">
    <text evidence="1">The sequence shown here is derived from an EMBL/GenBank/DDBJ whole genome shotgun (WGS) entry which is preliminary data.</text>
</comment>
<dbReference type="Proteomes" id="UP000321947">
    <property type="component" value="Unassembled WGS sequence"/>
</dbReference>
<evidence type="ECO:0000313" key="2">
    <source>
        <dbReference type="Proteomes" id="UP000321947"/>
    </source>
</evidence>
<dbReference type="EMBL" id="SSTD01013547">
    <property type="protein sequence ID" value="TYK06431.1"/>
    <property type="molecule type" value="Genomic_DNA"/>
</dbReference>
<organism evidence="1 2">
    <name type="scientific">Cucumis melo var. makuwa</name>
    <name type="common">Oriental melon</name>
    <dbReference type="NCBI Taxonomy" id="1194695"/>
    <lineage>
        <taxon>Eukaryota</taxon>
        <taxon>Viridiplantae</taxon>
        <taxon>Streptophyta</taxon>
        <taxon>Embryophyta</taxon>
        <taxon>Tracheophyta</taxon>
        <taxon>Spermatophyta</taxon>
        <taxon>Magnoliopsida</taxon>
        <taxon>eudicotyledons</taxon>
        <taxon>Gunneridae</taxon>
        <taxon>Pentapetalae</taxon>
        <taxon>rosids</taxon>
        <taxon>fabids</taxon>
        <taxon>Cucurbitales</taxon>
        <taxon>Cucurbitaceae</taxon>
        <taxon>Benincaseae</taxon>
        <taxon>Cucumis</taxon>
    </lineage>
</organism>
<dbReference type="PANTHER" id="PTHR46250">
    <property type="entry name" value="MYB/SANT-LIKE DNA-BINDING DOMAIN PROTEIN-RELATED"/>
    <property type="match status" value="1"/>
</dbReference>
<sequence>MVEMFFHILAHDVKNHMIQREFMRSVPNGCTNQRWRWFEVYTSLELCTSNHPTLDLVSNHQLCVAELPRLAADSCILRDATSRPNGRKVFKGNYLRHSWNLHRDYLSTVRRKGKRQSKKIVVKNVPCGSRDVGSTCSGFGWNDEQKCIVAKKKVFDNWVKSHPAVKDLLNKLFSHNDELSYVFGKNRTMEARPETFADVGSNDLAGYEAFAADVAPDMDF</sequence>